<feature type="binding site" evidence="3">
    <location>
        <position position="185"/>
    </location>
    <ligand>
        <name>Zn(2+)</name>
        <dbReference type="ChEBI" id="CHEBI:29105"/>
        <label>1</label>
        <note>catalytic</note>
    </ligand>
</feature>
<dbReference type="InterPro" id="IPR050246">
    <property type="entry name" value="Class_II_FBP_aldolase"/>
</dbReference>
<feature type="binding site" evidence="2">
    <location>
        <begin position="214"/>
        <end position="216"/>
    </location>
    <ligand>
        <name>dihydroxyacetone phosphate</name>
        <dbReference type="ChEBI" id="CHEBI:57642"/>
    </ligand>
</feature>
<comment type="cofactor">
    <cofactor evidence="3">
        <name>Zn(2+)</name>
        <dbReference type="ChEBI" id="CHEBI:29105"/>
    </cofactor>
    <text evidence="3">Binds 2 Zn(2+) ions per subunit. One is catalytic and the other provides a structural contribution.</text>
</comment>
<dbReference type="EMBL" id="FPBT01000005">
    <property type="protein sequence ID" value="SFU45062.1"/>
    <property type="molecule type" value="Genomic_DNA"/>
</dbReference>
<gene>
    <name evidence="4" type="ORF">SAMN05216508_10586</name>
</gene>
<dbReference type="PANTHER" id="PTHR30304:SF0">
    <property type="entry name" value="D-TAGATOSE-1,6-BISPHOSPHATE ALDOLASE SUBUNIT GATY-RELATED"/>
    <property type="match status" value="1"/>
</dbReference>
<dbReference type="InterPro" id="IPR013785">
    <property type="entry name" value="Aldolase_TIM"/>
</dbReference>
<organism evidence="4 5">
    <name type="scientific">Eubacterium pyruvativorans</name>
    <dbReference type="NCBI Taxonomy" id="155865"/>
    <lineage>
        <taxon>Bacteria</taxon>
        <taxon>Bacillati</taxon>
        <taxon>Bacillota</taxon>
        <taxon>Clostridia</taxon>
        <taxon>Eubacteriales</taxon>
        <taxon>Eubacteriaceae</taxon>
        <taxon>Eubacterium</taxon>
    </lineage>
</organism>
<feature type="binding site" evidence="3">
    <location>
        <position position="103"/>
    </location>
    <ligand>
        <name>Zn(2+)</name>
        <dbReference type="ChEBI" id="CHEBI:29105"/>
        <label>2</label>
    </ligand>
</feature>
<evidence type="ECO:0000313" key="5">
    <source>
        <dbReference type="Proteomes" id="UP000198817"/>
    </source>
</evidence>
<dbReference type="OrthoDB" id="9803995at2"/>
<accession>A0A1I7G9F8</accession>
<dbReference type="GO" id="GO:0005829">
    <property type="term" value="C:cytosol"/>
    <property type="evidence" value="ECO:0007669"/>
    <property type="project" value="TreeGrafter"/>
</dbReference>
<dbReference type="NCBIfam" id="TIGR00167">
    <property type="entry name" value="cbbA"/>
    <property type="match status" value="1"/>
</dbReference>
<reference evidence="4 5" key="1">
    <citation type="submission" date="2016-10" db="EMBL/GenBank/DDBJ databases">
        <authorList>
            <person name="de Groot N.N."/>
        </authorList>
    </citation>
    <scope>NUCLEOTIDE SEQUENCE [LARGE SCALE GENOMIC DNA]</scope>
    <source>
        <strain evidence="4 5">KHGC13</strain>
    </source>
</reference>
<feature type="binding site" evidence="3">
    <location>
        <position position="213"/>
    </location>
    <ligand>
        <name>Zn(2+)</name>
        <dbReference type="ChEBI" id="CHEBI:29105"/>
        <label>1</label>
        <note>catalytic</note>
    </ligand>
</feature>
<name>A0A1I7G9F8_9FIRM</name>
<sequence length="292" mass="31231">MLANLNDVLLPAKQGKYAVGLFNVISPEMMHGVLDVAEELEAPVIIGAAERMLRFLSLEDLASLLLPEAERLRVPVVVHLDHGAHEETLRRALELGFSSVMLDCSACAYEENVARVAEMADYAHARGASIEAELGAVLGEAGEIEGGLEADPNDPTRYYTDPSQALDYVTRTGADALAVSVGNAHGAYKLPPKLDFRRIETIRDEVPVPLVLHGGSGLTEEDFRRAVDCGIAKVNIFTEINTAAAKAAAEAFESGKGLDRMLPPVRDAVKQVAGEKMRLFGSAGRAQAVSAN</sequence>
<protein>
    <submittedName>
        <fullName evidence="4">Fructose-bisphosphate aldolase</fullName>
    </submittedName>
</protein>
<keyword evidence="3" id="KW-0479">Metal-binding</keyword>
<dbReference type="Proteomes" id="UP000198817">
    <property type="component" value="Unassembled WGS sequence"/>
</dbReference>
<dbReference type="PANTHER" id="PTHR30304">
    <property type="entry name" value="D-TAGATOSE-1,6-BISPHOSPHATE ALDOLASE"/>
    <property type="match status" value="1"/>
</dbReference>
<evidence type="ECO:0000313" key="4">
    <source>
        <dbReference type="EMBL" id="SFU45062.1"/>
    </source>
</evidence>
<evidence type="ECO:0000256" key="2">
    <source>
        <dbReference type="PIRSR" id="PIRSR001359-2"/>
    </source>
</evidence>
<feature type="binding site" evidence="2">
    <location>
        <position position="186"/>
    </location>
    <ligand>
        <name>dihydroxyacetone phosphate</name>
        <dbReference type="ChEBI" id="CHEBI:57642"/>
    </ligand>
</feature>
<evidence type="ECO:0000256" key="1">
    <source>
        <dbReference type="PIRSR" id="PIRSR001359-1"/>
    </source>
</evidence>
<proteinExistence type="predicted"/>
<feature type="binding site" evidence="2">
    <location>
        <begin position="235"/>
        <end position="238"/>
    </location>
    <ligand>
        <name>dihydroxyacetone phosphate</name>
        <dbReference type="ChEBI" id="CHEBI:57642"/>
    </ligand>
</feature>
<dbReference type="GO" id="GO:0008270">
    <property type="term" value="F:zinc ion binding"/>
    <property type="evidence" value="ECO:0007669"/>
    <property type="project" value="InterPro"/>
</dbReference>
<keyword evidence="5" id="KW-1185">Reference proteome</keyword>
<feature type="binding site" evidence="3">
    <location>
        <position position="133"/>
    </location>
    <ligand>
        <name>Zn(2+)</name>
        <dbReference type="ChEBI" id="CHEBI:29105"/>
        <label>2</label>
    </ligand>
</feature>
<dbReference type="Pfam" id="PF01116">
    <property type="entry name" value="F_bP_aldolase"/>
    <property type="match status" value="1"/>
</dbReference>
<dbReference type="CDD" id="cd00947">
    <property type="entry name" value="TBP_aldolase_IIB"/>
    <property type="match status" value="1"/>
</dbReference>
<dbReference type="InterPro" id="IPR000771">
    <property type="entry name" value="FBA_II"/>
</dbReference>
<dbReference type="GO" id="GO:0005975">
    <property type="term" value="P:carbohydrate metabolic process"/>
    <property type="evidence" value="ECO:0007669"/>
    <property type="project" value="InterPro"/>
</dbReference>
<dbReference type="PIRSF" id="PIRSF001359">
    <property type="entry name" value="F_bP_aldolase_II"/>
    <property type="match status" value="1"/>
</dbReference>
<feature type="binding site" evidence="3">
    <location>
        <position position="82"/>
    </location>
    <ligand>
        <name>Zn(2+)</name>
        <dbReference type="ChEBI" id="CHEBI:29105"/>
        <label>1</label>
        <note>catalytic</note>
    </ligand>
</feature>
<dbReference type="RefSeq" id="WP_090470612.1">
    <property type="nucleotide sequence ID" value="NZ_FOWF01000006.1"/>
</dbReference>
<dbReference type="Gene3D" id="3.20.20.70">
    <property type="entry name" value="Aldolase class I"/>
    <property type="match status" value="1"/>
</dbReference>
<evidence type="ECO:0000256" key="3">
    <source>
        <dbReference type="PIRSR" id="PIRSR001359-3"/>
    </source>
</evidence>
<dbReference type="SUPFAM" id="SSF51569">
    <property type="entry name" value="Aldolase"/>
    <property type="match status" value="1"/>
</dbReference>
<dbReference type="AlphaFoldDB" id="A0A1I7G9F8"/>
<keyword evidence="3" id="KW-0862">Zinc</keyword>
<dbReference type="STRING" id="155865.SAMN05216515_10687"/>
<dbReference type="GO" id="GO:0009025">
    <property type="term" value="F:tagatose-bisphosphate aldolase activity"/>
    <property type="evidence" value="ECO:0007669"/>
    <property type="project" value="TreeGrafter"/>
</dbReference>
<feature type="active site" description="Proton donor" evidence="1">
    <location>
        <position position="81"/>
    </location>
</feature>